<accession>A0A3Q9C2I9</accession>
<dbReference type="PANTHER" id="PTHR45024">
    <property type="entry name" value="DEHYDROGENASES, SHORT CHAIN"/>
    <property type="match status" value="1"/>
</dbReference>
<evidence type="ECO:0000256" key="2">
    <source>
        <dbReference type="ARBA" id="ARBA00023002"/>
    </source>
</evidence>
<evidence type="ECO:0000259" key="3">
    <source>
        <dbReference type="SMART" id="SM00822"/>
    </source>
</evidence>
<keyword evidence="2" id="KW-0560">Oxidoreductase</keyword>
<organism evidence="4 5">
    <name type="scientific">Streptomyces aquilus</name>
    <dbReference type="NCBI Taxonomy" id="2548456"/>
    <lineage>
        <taxon>Bacteria</taxon>
        <taxon>Bacillati</taxon>
        <taxon>Actinomycetota</taxon>
        <taxon>Actinomycetes</taxon>
        <taxon>Kitasatosporales</taxon>
        <taxon>Streptomycetaceae</taxon>
        <taxon>Streptomyces</taxon>
    </lineage>
</organism>
<feature type="domain" description="Ketoreductase" evidence="3">
    <location>
        <begin position="8"/>
        <end position="198"/>
    </location>
</feature>
<reference evidence="4 5" key="1">
    <citation type="submission" date="2018-12" db="EMBL/GenBank/DDBJ databases">
        <authorList>
            <person name="Li K."/>
        </authorList>
    </citation>
    <scope>NUCLEOTIDE SEQUENCE [LARGE SCALE GENOMIC DNA]</scope>
    <source>
        <strain evidence="5">CR22</strain>
    </source>
</reference>
<evidence type="ECO:0000313" key="4">
    <source>
        <dbReference type="EMBL" id="AZP22728.1"/>
    </source>
</evidence>
<dbReference type="KEGG" id="saqu:EJC51_45825"/>
<evidence type="ECO:0000256" key="1">
    <source>
        <dbReference type="ARBA" id="ARBA00006484"/>
    </source>
</evidence>
<dbReference type="PROSITE" id="PS00061">
    <property type="entry name" value="ADH_SHORT"/>
    <property type="match status" value="1"/>
</dbReference>
<gene>
    <name evidence="4" type="ORF">EJC51_45825</name>
</gene>
<dbReference type="Gene3D" id="3.40.50.720">
    <property type="entry name" value="NAD(P)-binding Rossmann-like Domain"/>
    <property type="match status" value="1"/>
</dbReference>
<dbReference type="InterPro" id="IPR036291">
    <property type="entry name" value="NAD(P)-bd_dom_sf"/>
</dbReference>
<name>A0A3Q9C2I9_9ACTN</name>
<comment type="similarity">
    <text evidence="1">Belongs to the short-chain dehydrogenases/reductases (SDR) family.</text>
</comment>
<protein>
    <submittedName>
        <fullName evidence="4">SDR family oxidoreductase</fullName>
    </submittedName>
</protein>
<dbReference type="Pfam" id="PF00106">
    <property type="entry name" value="adh_short"/>
    <property type="match status" value="1"/>
</dbReference>
<dbReference type="InterPro" id="IPR051687">
    <property type="entry name" value="Peroxisomal_Beta-Oxidation"/>
</dbReference>
<dbReference type="PRINTS" id="PR00081">
    <property type="entry name" value="GDHRDH"/>
</dbReference>
<dbReference type="RefSeq" id="WP_126276529.1">
    <property type="nucleotide sequence ID" value="NZ_CP034463.1"/>
</dbReference>
<evidence type="ECO:0000313" key="5">
    <source>
        <dbReference type="Proteomes" id="UP000280197"/>
    </source>
</evidence>
<keyword evidence="5" id="KW-1185">Reference proteome</keyword>
<dbReference type="SUPFAM" id="SSF51735">
    <property type="entry name" value="NAD(P)-binding Rossmann-fold domains"/>
    <property type="match status" value="1"/>
</dbReference>
<dbReference type="EMBL" id="CP034463">
    <property type="protein sequence ID" value="AZP22728.1"/>
    <property type="molecule type" value="Genomic_DNA"/>
</dbReference>
<sequence>MSSSLEGRVVVVTGSGRGLGREHALLLARAGASVVVNDLDEDGKGPAHDVVDEIHALGGKAVADSHSVTTWDSAAQIIETATSAFGRLDGIVCNAGFLRDRMLVNMSEAEWDDIIKVHQYGTFYILRHAAAYWRGLQKAGQKVDASVVTTTAISGLHSNVGQVNYGAAKAAIALMTVSMSRELERYGVRVNAISPVAMTRLTMAGLGNGDHVAELEDALAPGHVSPLVAWLLSPECTSNAQVYGVFGREIHRYTGWTPAESAVADEDWTVDSVAQALRGWPDHYDPGFIPGIPQQTVGG</sequence>
<dbReference type="AlphaFoldDB" id="A0A3Q9C2I9"/>
<dbReference type="Proteomes" id="UP000280197">
    <property type="component" value="Chromosome"/>
</dbReference>
<dbReference type="GO" id="GO:0016491">
    <property type="term" value="F:oxidoreductase activity"/>
    <property type="evidence" value="ECO:0007669"/>
    <property type="project" value="UniProtKB-KW"/>
</dbReference>
<dbReference type="PANTHER" id="PTHR45024:SF2">
    <property type="entry name" value="SCP2 DOMAIN-CONTAINING PROTEIN"/>
    <property type="match status" value="1"/>
</dbReference>
<dbReference type="InterPro" id="IPR057326">
    <property type="entry name" value="KR_dom"/>
</dbReference>
<proteinExistence type="inferred from homology"/>
<dbReference type="InterPro" id="IPR002347">
    <property type="entry name" value="SDR_fam"/>
</dbReference>
<dbReference type="InterPro" id="IPR020904">
    <property type="entry name" value="Sc_DH/Rdtase_CS"/>
</dbReference>
<dbReference type="SMART" id="SM00822">
    <property type="entry name" value="PKS_KR"/>
    <property type="match status" value="1"/>
</dbReference>